<protein>
    <submittedName>
        <fullName evidence="1">Uncharacterized protein</fullName>
    </submittedName>
</protein>
<evidence type="ECO:0000313" key="2">
    <source>
        <dbReference type="Proteomes" id="UP001163321"/>
    </source>
</evidence>
<accession>A0ACC0WTY1</accession>
<gene>
    <name evidence="1" type="ORF">PsorP6_000363</name>
</gene>
<dbReference type="EMBL" id="CM047580">
    <property type="protein sequence ID" value="KAI9921553.1"/>
    <property type="molecule type" value="Genomic_DNA"/>
</dbReference>
<evidence type="ECO:0000313" key="1">
    <source>
        <dbReference type="EMBL" id="KAI9921553.1"/>
    </source>
</evidence>
<keyword evidence="2" id="KW-1185">Reference proteome</keyword>
<proteinExistence type="predicted"/>
<dbReference type="Proteomes" id="UP001163321">
    <property type="component" value="Chromosome 1"/>
</dbReference>
<comment type="caution">
    <text evidence="1">The sequence shown here is derived from an EMBL/GenBank/DDBJ whole genome shotgun (WGS) entry which is preliminary data.</text>
</comment>
<sequence length="63" mass="7446">MTLPSNFRRFALKTHYHVEDAKTMASTSADALRHSFEHVTLKIKEFSQAFREEVARDLKKMKY</sequence>
<reference evidence="1 2" key="1">
    <citation type="journal article" date="2022" name="bioRxiv">
        <title>The genome of the oomycete Peronosclerospora sorghi, a cosmopolitan pathogen of maize and sorghum, is inflated with dispersed pseudogenes.</title>
        <authorList>
            <person name="Fletcher K."/>
            <person name="Martin F."/>
            <person name="Isakeit T."/>
            <person name="Cavanaugh K."/>
            <person name="Magill C."/>
            <person name="Michelmore R."/>
        </authorList>
    </citation>
    <scope>NUCLEOTIDE SEQUENCE [LARGE SCALE GENOMIC DNA]</scope>
    <source>
        <strain evidence="1">P6</strain>
    </source>
</reference>
<name>A0ACC0WTY1_9STRA</name>
<organism evidence="1 2">
    <name type="scientific">Peronosclerospora sorghi</name>
    <dbReference type="NCBI Taxonomy" id="230839"/>
    <lineage>
        <taxon>Eukaryota</taxon>
        <taxon>Sar</taxon>
        <taxon>Stramenopiles</taxon>
        <taxon>Oomycota</taxon>
        <taxon>Peronosporomycetes</taxon>
        <taxon>Peronosporales</taxon>
        <taxon>Peronosporaceae</taxon>
        <taxon>Peronosclerospora</taxon>
    </lineage>
</organism>